<reference evidence="4" key="1">
    <citation type="submission" date="2020-09" db="EMBL/GenBank/DDBJ databases">
        <title>Genome-Enabled Discovery of Anthraquinone Biosynthesis in Senna tora.</title>
        <authorList>
            <person name="Kang S.-H."/>
            <person name="Pandey R.P."/>
            <person name="Lee C.-M."/>
            <person name="Sim J.-S."/>
            <person name="Jeong J.-T."/>
            <person name="Choi B.-S."/>
            <person name="Jung M."/>
            <person name="Ginzburg D."/>
            <person name="Zhao K."/>
            <person name="Won S.Y."/>
            <person name="Oh T.-J."/>
            <person name="Yu Y."/>
            <person name="Kim N.-H."/>
            <person name="Lee O.R."/>
            <person name="Lee T.-H."/>
            <person name="Bashyal P."/>
            <person name="Kim T.-S."/>
            <person name="Lee W.-H."/>
            <person name="Kawkins C."/>
            <person name="Kim C.-K."/>
            <person name="Kim J.S."/>
            <person name="Ahn B.O."/>
            <person name="Rhee S.Y."/>
            <person name="Sohng J.K."/>
        </authorList>
    </citation>
    <scope>NUCLEOTIDE SEQUENCE</scope>
    <source>
        <tissue evidence="4">Leaf</tissue>
    </source>
</reference>
<gene>
    <name evidence="4" type="ORF">G2W53_014634</name>
</gene>
<feature type="domain" description="Retrovirus-related Pol polyprotein from transposon TNT 1-94-like beta-barrel" evidence="3">
    <location>
        <begin position="500"/>
        <end position="562"/>
    </location>
</feature>
<sequence length="684" mass="76552">MGGLTWLARPSRVYTGLRAGQGPGKEKLEKHLEGMNFPCEWEEVLPLCFSPPSDGTNNPVQRTTYGFTFFSTSQSYVPCVYEKGGWSLATWSYPSERSFSVIPSSLLVRFILIFVSCFIFMAETPNTSSNQVKDGFVVITPGSIGSGDSSSGFYRRDPLYLHPTDHTGLQLVSILLTPSNYMIWSRFMKIALKSKNKLGFMDGTCPKPTDESSDRFFQWSFADSTVTAWIVNSMSKDLAEVYVFTTSARRLWKTLEDKYGKAAKPQVFHIKKKLAAMKQNGDSLAIYSTKLEKYWEELNSLEPKIRCSTDHSSCYHSNKQHDDRDSSNQVMQFLMGLDDCYDTVVNNILMLEPTPSYNKVYAIVATVESKKEVLAEAVSSTEASALAVKVFEQPKYNSVNRNSSYGNKKDVKKGDRFCTVCNKPGHMEDTCFKKHGIPEWYTEYKAQKNKKTQSFSSNVNTVDSVSQSNNGVDMSLFSDMIQKELQKLMKSKSSNEEKTIIDSGASSHISGDLTLFSSLRDVNNSNTVLPPDGTVKKVKHIGEVRINAKILLKEDLLNKEVLAVGIVRKHLYILNKEQMNLLALCNNDSVEHNDKKQDSCSKSSIFPDHGFDQDDSTAVVPSPPVANDTVDSGGDIMVESQIVSDSNLPILPQAKPRRPTRVSRKPTWLQNYVTCSMGRVDEGQ</sequence>
<proteinExistence type="predicted"/>
<comment type="caution">
    <text evidence="4">The sequence shown here is derived from an EMBL/GenBank/DDBJ whole genome shotgun (WGS) entry which is preliminary data.</text>
</comment>
<feature type="region of interest" description="Disordered" evidence="1">
    <location>
        <begin position="592"/>
        <end position="621"/>
    </location>
</feature>
<evidence type="ECO:0000313" key="5">
    <source>
        <dbReference type="Proteomes" id="UP000634136"/>
    </source>
</evidence>
<dbReference type="OrthoDB" id="690436at2759"/>
<dbReference type="Pfam" id="PF14244">
    <property type="entry name" value="Retrotran_gag_3"/>
    <property type="match status" value="1"/>
</dbReference>
<dbReference type="GO" id="GO:0008270">
    <property type="term" value="F:zinc ion binding"/>
    <property type="evidence" value="ECO:0007669"/>
    <property type="project" value="InterPro"/>
</dbReference>
<dbReference type="InterPro" id="IPR029472">
    <property type="entry name" value="Copia-like_N"/>
</dbReference>
<evidence type="ECO:0000259" key="2">
    <source>
        <dbReference type="Pfam" id="PF14244"/>
    </source>
</evidence>
<keyword evidence="5" id="KW-1185">Reference proteome</keyword>
<dbReference type="Pfam" id="PF22936">
    <property type="entry name" value="Pol_BBD"/>
    <property type="match status" value="1"/>
</dbReference>
<dbReference type="SUPFAM" id="SSF57756">
    <property type="entry name" value="Retrovirus zinc finger-like domains"/>
    <property type="match status" value="1"/>
</dbReference>
<dbReference type="InterPro" id="IPR054722">
    <property type="entry name" value="PolX-like_BBD"/>
</dbReference>
<dbReference type="Proteomes" id="UP000634136">
    <property type="component" value="Unassembled WGS sequence"/>
</dbReference>
<dbReference type="PANTHER" id="PTHR37610:SF40">
    <property type="entry name" value="OS01G0909600 PROTEIN"/>
    <property type="match status" value="1"/>
</dbReference>
<dbReference type="GO" id="GO:0003676">
    <property type="term" value="F:nucleic acid binding"/>
    <property type="evidence" value="ECO:0007669"/>
    <property type="project" value="InterPro"/>
</dbReference>
<evidence type="ECO:0008006" key="6">
    <source>
        <dbReference type="Google" id="ProtNLM"/>
    </source>
</evidence>
<organism evidence="4 5">
    <name type="scientific">Senna tora</name>
    <dbReference type="NCBI Taxonomy" id="362788"/>
    <lineage>
        <taxon>Eukaryota</taxon>
        <taxon>Viridiplantae</taxon>
        <taxon>Streptophyta</taxon>
        <taxon>Embryophyta</taxon>
        <taxon>Tracheophyta</taxon>
        <taxon>Spermatophyta</taxon>
        <taxon>Magnoliopsida</taxon>
        <taxon>eudicotyledons</taxon>
        <taxon>Gunneridae</taxon>
        <taxon>Pentapetalae</taxon>
        <taxon>rosids</taxon>
        <taxon>fabids</taxon>
        <taxon>Fabales</taxon>
        <taxon>Fabaceae</taxon>
        <taxon>Caesalpinioideae</taxon>
        <taxon>Cassia clade</taxon>
        <taxon>Senna</taxon>
    </lineage>
</organism>
<evidence type="ECO:0000313" key="4">
    <source>
        <dbReference type="EMBL" id="KAF7832301.1"/>
    </source>
</evidence>
<dbReference type="InterPro" id="IPR036875">
    <property type="entry name" value="Znf_CCHC_sf"/>
</dbReference>
<dbReference type="AlphaFoldDB" id="A0A835C2Y7"/>
<evidence type="ECO:0000256" key="1">
    <source>
        <dbReference type="SAM" id="MobiDB-lite"/>
    </source>
</evidence>
<dbReference type="PANTHER" id="PTHR37610">
    <property type="entry name" value="CCHC-TYPE DOMAIN-CONTAINING PROTEIN"/>
    <property type="match status" value="1"/>
</dbReference>
<protein>
    <recommendedName>
        <fullName evidence="6">Retrotransposon Copia-like N-terminal domain-containing protein</fullName>
    </recommendedName>
</protein>
<name>A0A835C2Y7_9FABA</name>
<accession>A0A835C2Y7</accession>
<dbReference type="EMBL" id="JAAIUW010000005">
    <property type="protein sequence ID" value="KAF7832301.1"/>
    <property type="molecule type" value="Genomic_DNA"/>
</dbReference>
<evidence type="ECO:0000259" key="3">
    <source>
        <dbReference type="Pfam" id="PF22936"/>
    </source>
</evidence>
<feature type="domain" description="Retrotransposon Copia-like N-terminal" evidence="2">
    <location>
        <begin position="162"/>
        <end position="209"/>
    </location>
</feature>